<organism evidence="2 3">
    <name type="scientific">Botrimarina mediterranea</name>
    <dbReference type="NCBI Taxonomy" id="2528022"/>
    <lineage>
        <taxon>Bacteria</taxon>
        <taxon>Pseudomonadati</taxon>
        <taxon>Planctomycetota</taxon>
        <taxon>Planctomycetia</taxon>
        <taxon>Pirellulales</taxon>
        <taxon>Lacipirellulaceae</taxon>
        <taxon>Botrimarina</taxon>
    </lineage>
</organism>
<reference evidence="2 3" key="1">
    <citation type="submission" date="2019-02" db="EMBL/GenBank/DDBJ databases">
        <title>Deep-cultivation of Planctomycetes and their phenomic and genomic characterization uncovers novel biology.</title>
        <authorList>
            <person name="Wiegand S."/>
            <person name="Jogler M."/>
            <person name="Boedeker C."/>
            <person name="Pinto D."/>
            <person name="Vollmers J."/>
            <person name="Rivas-Marin E."/>
            <person name="Kohn T."/>
            <person name="Peeters S.H."/>
            <person name="Heuer A."/>
            <person name="Rast P."/>
            <person name="Oberbeckmann S."/>
            <person name="Bunk B."/>
            <person name="Jeske O."/>
            <person name="Meyerdierks A."/>
            <person name="Storesund J.E."/>
            <person name="Kallscheuer N."/>
            <person name="Luecker S."/>
            <person name="Lage O.M."/>
            <person name="Pohl T."/>
            <person name="Merkel B.J."/>
            <person name="Hornburger P."/>
            <person name="Mueller R.-W."/>
            <person name="Bruemmer F."/>
            <person name="Labrenz M."/>
            <person name="Spormann A.M."/>
            <person name="Op den Camp H."/>
            <person name="Overmann J."/>
            <person name="Amann R."/>
            <person name="Jetten M.S.M."/>
            <person name="Mascher T."/>
            <person name="Medema M.H."/>
            <person name="Devos D.P."/>
            <person name="Kaster A.-K."/>
            <person name="Ovreas L."/>
            <person name="Rohde M."/>
            <person name="Galperin M.Y."/>
            <person name="Jogler C."/>
        </authorList>
    </citation>
    <scope>NUCLEOTIDE SEQUENCE [LARGE SCALE GENOMIC DNA]</scope>
    <source>
        <strain evidence="2 3">Spa11</strain>
    </source>
</reference>
<keyword evidence="3" id="KW-1185">Reference proteome</keyword>
<dbReference type="Proteomes" id="UP000316426">
    <property type="component" value="Chromosome"/>
</dbReference>
<protein>
    <submittedName>
        <fullName evidence="2">Uncharacterized protein</fullName>
    </submittedName>
</protein>
<gene>
    <name evidence="2" type="ORF">Spa11_27270</name>
</gene>
<feature type="chain" id="PRO_5021991160" evidence="1">
    <location>
        <begin position="19"/>
        <end position="177"/>
    </location>
</feature>
<proteinExistence type="predicted"/>
<name>A0A518K9R4_9BACT</name>
<sequence precursor="true">MRRTVNLFCILMCALMLAKPDIGIADADCPPGAYDRRDVEVVNYVVLEANAVLNRMLVLASQSAVMAGECDDRVVLEDQYQSLLRILEEQVERRRRLNASVRTQRYLDRILKDLLLGVRGTRLLPSQYGTPEECVRLSASAGATAISVVAAASNKLFSCALFGQMNTRQSLLRGRRD</sequence>
<evidence type="ECO:0000313" key="3">
    <source>
        <dbReference type="Proteomes" id="UP000316426"/>
    </source>
</evidence>
<dbReference type="AlphaFoldDB" id="A0A518K9R4"/>
<evidence type="ECO:0000313" key="2">
    <source>
        <dbReference type="EMBL" id="QDV74523.1"/>
    </source>
</evidence>
<dbReference type="KEGG" id="bmei:Spa11_27270"/>
<accession>A0A518K9R4</accession>
<evidence type="ECO:0000256" key="1">
    <source>
        <dbReference type="SAM" id="SignalP"/>
    </source>
</evidence>
<feature type="signal peptide" evidence="1">
    <location>
        <begin position="1"/>
        <end position="18"/>
    </location>
</feature>
<dbReference type="EMBL" id="CP036349">
    <property type="protein sequence ID" value="QDV74523.1"/>
    <property type="molecule type" value="Genomic_DNA"/>
</dbReference>
<keyword evidence="1" id="KW-0732">Signal</keyword>